<feature type="domain" description="Protein kinase" evidence="1">
    <location>
        <begin position="1"/>
        <end position="245"/>
    </location>
</feature>
<reference evidence="2 3" key="1">
    <citation type="submission" date="2024-04" db="EMBL/GenBank/DDBJ databases">
        <title>Tritrichomonas musculus Genome.</title>
        <authorList>
            <person name="Alves-Ferreira E."/>
            <person name="Grigg M."/>
            <person name="Lorenzi H."/>
            <person name="Galac M."/>
        </authorList>
    </citation>
    <scope>NUCLEOTIDE SEQUENCE [LARGE SCALE GENOMIC DNA]</scope>
    <source>
        <strain evidence="2 3">EAF2021</strain>
    </source>
</reference>
<dbReference type="SMART" id="SM00671">
    <property type="entry name" value="SEL1"/>
    <property type="match status" value="2"/>
</dbReference>
<accession>A0ABR2HEC0</accession>
<dbReference type="Gene3D" id="1.10.510.10">
    <property type="entry name" value="Transferase(Phosphotransferase) domain 1"/>
    <property type="match status" value="2"/>
</dbReference>
<keyword evidence="3" id="KW-1185">Reference proteome</keyword>
<dbReference type="PROSITE" id="PS50011">
    <property type="entry name" value="PROTEIN_KINASE_DOM"/>
    <property type="match status" value="2"/>
</dbReference>
<dbReference type="InterPro" id="IPR008271">
    <property type="entry name" value="Ser/Thr_kinase_AS"/>
</dbReference>
<gene>
    <name evidence="2" type="ORF">M9Y10_020701</name>
</gene>
<dbReference type="InterPro" id="IPR006597">
    <property type="entry name" value="Sel1-like"/>
</dbReference>
<evidence type="ECO:0000313" key="3">
    <source>
        <dbReference type="Proteomes" id="UP001470230"/>
    </source>
</evidence>
<evidence type="ECO:0000313" key="2">
    <source>
        <dbReference type="EMBL" id="KAK8845781.1"/>
    </source>
</evidence>
<dbReference type="Proteomes" id="UP001470230">
    <property type="component" value="Unassembled WGS sequence"/>
</dbReference>
<dbReference type="InterPro" id="IPR053235">
    <property type="entry name" value="Ser_Thr_kinase"/>
</dbReference>
<dbReference type="SUPFAM" id="SSF81901">
    <property type="entry name" value="HCP-like"/>
    <property type="match status" value="1"/>
</dbReference>
<feature type="domain" description="Protein kinase" evidence="1">
    <location>
        <begin position="491"/>
        <end position="709"/>
    </location>
</feature>
<dbReference type="SUPFAM" id="SSF56112">
    <property type="entry name" value="Protein kinase-like (PK-like)"/>
    <property type="match status" value="2"/>
</dbReference>
<dbReference type="InterPro" id="IPR011990">
    <property type="entry name" value="TPR-like_helical_dom_sf"/>
</dbReference>
<dbReference type="CDD" id="cd00180">
    <property type="entry name" value="PKc"/>
    <property type="match status" value="2"/>
</dbReference>
<comment type="caution">
    <text evidence="2">The sequence shown here is derived from an EMBL/GenBank/DDBJ whole genome shotgun (WGS) entry which is preliminary data.</text>
</comment>
<name>A0ABR2HEC0_9EUKA</name>
<dbReference type="SMART" id="SM00220">
    <property type="entry name" value="S_TKc"/>
    <property type="match status" value="1"/>
</dbReference>
<protein>
    <recommendedName>
        <fullName evidence="1">Protein kinase domain-containing protein</fullName>
    </recommendedName>
</protein>
<dbReference type="EMBL" id="JAPFFF010000030">
    <property type="protein sequence ID" value="KAK8845781.1"/>
    <property type="molecule type" value="Genomic_DNA"/>
</dbReference>
<dbReference type="InterPro" id="IPR011009">
    <property type="entry name" value="Kinase-like_dom_sf"/>
</dbReference>
<proteinExistence type="predicted"/>
<dbReference type="InterPro" id="IPR000719">
    <property type="entry name" value="Prot_kinase_dom"/>
</dbReference>
<dbReference type="Pfam" id="PF08238">
    <property type="entry name" value="Sel1"/>
    <property type="match status" value="3"/>
</dbReference>
<evidence type="ECO:0000259" key="1">
    <source>
        <dbReference type="PROSITE" id="PS50011"/>
    </source>
</evidence>
<dbReference type="Pfam" id="PF00069">
    <property type="entry name" value="Pkinase"/>
    <property type="match status" value="2"/>
</dbReference>
<dbReference type="PROSITE" id="PS00108">
    <property type="entry name" value="PROTEIN_KINASE_ST"/>
    <property type="match status" value="1"/>
</dbReference>
<dbReference type="Gene3D" id="1.25.40.10">
    <property type="entry name" value="Tetratricopeptide repeat domain"/>
    <property type="match status" value="1"/>
</dbReference>
<dbReference type="PANTHER" id="PTHR24361">
    <property type="entry name" value="MITOGEN-ACTIVATED KINASE KINASE KINASE"/>
    <property type="match status" value="1"/>
</dbReference>
<sequence length="839" mass="99562">MTYLSNGSSFKTILCYHIEKEELFVIKKPIKNFYDIPKLMRRELNNYLHLKHPFLPKFFGTEEQILASNDDPSYVVIEFINGRTLEFINQIGLKKEDKIRIIYELMTIMNYLHKNHFIYRDLKPDNVMIDKSNTAILIDFDRMVSYDDIKNSEDVLSDYSGYFMHAYAAPEVGTDINYSYACDIFSLGQMIYYIIEGKHPINVNLNNSFIEFPKLKDIFKKCTEKFQNNRPAIGELIKEFYQEFHLEYSLDDIQNIYIQDTATNNEIQSSSTLRNNNQNSIVQIINSEKDNHETGVLSDFINFINEFKSQKLKILNKYLNEQILNYDFLVVNNETTFDKNPNIFENLKISKLIVVHYINKKNIFVIGFEQTIIIVEISSISFIHQLFTQNSVLNICFFPNSKNYFDSYINLPYFEIEFNILLREEIAQFSRSLHLNQSTSSINKVWRDLQYCISGYLIQSSYLKLNKNRIQNFISEENDSFQKDFKENDEYIVLRLIQNSSISRTSLAYSINDRHLFVIKAPFYHGEQYLFAREISNYLEIKHPLIPKYYGRIKNGIAIEFISGNQLCDIERMHLSTNDKLTIIFQLMLIMEFLHRNQFIYRDLKPRKVFIDVNMTAVLISFNRMIHIDDDEEHTCDFESIFIAPEISFQCYLSYKCDIYSLGQIIKFIFPDKNRFSDDELHIEPIIKKCLCENPEERPSISELIFEFYSNYYSMINMEQMSDLMKETFDTLYDRNTAMILMNIQNIEKDSEISFNLGLIYHFSSIIPHDMDKTIYYYKHSSNLNNPKAQYHLGVIYYEDEYLKRDIDKSIYYFKLAANQNYASAQYNLGVIYYEGRFI</sequence>
<organism evidence="2 3">
    <name type="scientific">Tritrichomonas musculus</name>
    <dbReference type="NCBI Taxonomy" id="1915356"/>
    <lineage>
        <taxon>Eukaryota</taxon>
        <taxon>Metamonada</taxon>
        <taxon>Parabasalia</taxon>
        <taxon>Tritrichomonadida</taxon>
        <taxon>Tritrichomonadidae</taxon>
        <taxon>Tritrichomonas</taxon>
    </lineage>
</organism>